<evidence type="ECO:0000313" key="2">
    <source>
        <dbReference type="EMBL" id="KAG7093573.1"/>
    </source>
</evidence>
<comment type="caution">
    <text evidence="2">The sequence shown here is derived from an EMBL/GenBank/DDBJ whole genome shotgun (WGS) entry which is preliminary data.</text>
</comment>
<feature type="transmembrane region" description="Helical" evidence="1">
    <location>
        <begin position="20"/>
        <end position="39"/>
    </location>
</feature>
<dbReference type="GeneID" id="66076319"/>
<dbReference type="RefSeq" id="XP_043010043.1">
    <property type="nucleotide sequence ID" value="XM_043151961.1"/>
</dbReference>
<sequence>MHVPSQKCSHSENTPTLLRPLFTIIFETSSALLITFRTAKSFRAYGANRNNILFFIFEEGLTYFCLISLFTVATFILKLRATSGPYQDILNAFTLPLSGILTARFILHLRGWREQEIAYVKSVTNLHQPTPSVRQGQNYPPLYNFGAAMSLADDTSRPPMSPLSDTSTLIPEFGEDPEVTAKRQAHALQRGYPDRYTMGGFDRANDV</sequence>
<accession>A0A9P7UTK5</accession>
<keyword evidence="1" id="KW-0472">Membrane</keyword>
<keyword evidence="1" id="KW-1133">Transmembrane helix</keyword>
<organism evidence="2 3">
    <name type="scientific">Marasmius oreades</name>
    <name type="common">fairy-ring Marasmius</name>
    <dbReference type="NCBI Taxonomy" id="181124"/>
    <lineage>
        <taxon>Eukaryota</taxon>
        <taxon>Fungi</taxon>
        <taxon>Dikarya</taxon>
        <taxon>Basidiomycota</taxon>
        <taxon>Agaricomycotina</taxon>
        <taxon>Agaricomycetes</taxon>
        <taxon>Agaricomycetidae</taxon>
        <taxon>Agaricales</taxon>
        <taxon>Marasmiineae</taxon>
        <taxon>Marasmiaceae</taxon>
        <taxon>Marasmius</taxon>
    </lineage>
</organism>
<dbReference type="OrthoDB" id="3267855at2759"/>
<dbReference type="Proteomes" id="UP001049176">
    <property type="component" value="Chromosome 4"/>
</dbReference>
<evidence type="ECO:0000256" key="1">
    <source>
        <dbReference type="SAM" id="Phobius"/>
    </source>
</evidence>
<protein>
    <submittedName>
        <fullName evidence="2">Uncharacterized protein</fullName>
    </submittedName>
</protein>
<keyword evidence="1" id="KW-0812">Transmembrane</keyword>
<reference evidence="2" key="1">
    <citation type="journal article" date="2021" name="Genome Biol. Evol.">
        <title>The assembled and annotated genome of the fairy-ring fungus Marasmius oreades.</title>
        <authorList>
            <person name="Hiltunen M."/>
            <person name="Ament-Velasquez S.L."/>
            <person name="Johannesson H."/>
        </authorList>
    </citation>
    <scope>NUCLEOTIDE SEQUENCE</scope>
    <source>
        <strain evidence="2">03SP1</strain>
    </source>
</reference>
<gene>
    <name evidence="2" type="ORF">E1B28_007243</name>
</gene>
<proteinExistence type="predicted"/>
<dbReference type="AlphaFoldDB" id="A0A9P7UTK5"/>
<keyword evidence="3" id="KW-1185">Reference proteome</keyword>
<dbReference type="EMBL" id="CM032184">
    <property type="protein sequence ID" value="KAG7093573.1"/>
    <property type="molecule type" value="Genomic_DNA"/>
</dbReference>
<evidence type="ECO:0000313" key="3">
    <source>
        <dbReference type="Proteomes" id="UP001049176"/>
    </source>
</evidence>
<feature type="transmembrane region" description="Helical" evidence="1">
    <location>
        <begin position="51"/>
        <end position="77"/>
    </location>
</feature>
<name>A0A9P7UTK5_9AGAR</name>
<dbReference type="KEGG" id="more:E1B28_007243"/>
<feature type="transmembrane region" description="Helical" evidence="1">
    <location>
        <begin position="89"/>
        <end position="107"/>
    </location>
</feature>